<protein>
    <submittedName>
        <fullName evidence="6">NAD(P)-dependent oxidoreductase</fullName>
        <ecNumber evidence="6">1.1.-.-</ecNumber>
    </submittedName>
</protein>
<evidence type="ECO:0000313" key="7">
    <source>
        <dbReference type="Proteomes" id="UP001597520"/>
    </source>
</evidence>
<proteinExistence type="inferred from homology"/>
<name>A0ABW5T541_9BACI</name>
<feature type="domain" description="3-hydroxyisobutyrate dehydrogenase-like NAD-binding" evidence="5">
    <location>
        <begin position="169"/>
        <end position="286"/>
    </location>
</feature>
<dbReference type="InterPro" id="IPR013328">
    <property type="entry name" value="6PGD_dom2"/>
</dbReference>
<dbReference type="SUPFAM" id="SSF48179">
    <property type="entry name" value="6-phosphogluconate dehydrogenase C-terminal domain-like"/>
    <property type="match status" value="1"/>
</dbReference>
<evidence type="ECO:0000259" key="4">
    <source>
        <dbReference type="Pfam" id="PF03446"/>
    </source>
</evidence>
<evidence type="ECO:0000256" key="1">
    <source>
        <dbReference type="ARBA" id="ARBA00009080"/>
    </source>
</evidence>
<dbReference type="InterPro" id="IPR008927">
    <property type="entry name" value="6-PGluconate_DH-like_C_sf"/>
</dbReference>
<dbReference type="RefSeq" id="WP_380713818.1">
    <property type="nucleotide sequence ID" value="NZ_JBHUML010000005.1"/>
</dbReference>
<keyword evidence="3" id="KW-0520">NAD</keyword>
<evidence type="ECO:0000256" key="2">
    <source>
        <dbReference type="ARBA" id="ARBA00023002"/>
    </source>
</evidence>
<dbReference type="GO" id="GO:0016491">
    <property type="term" value="F:oxidoreductase activity"/>
    <property type="evidence" value="ECO:0007669"/>
    <property type="project" value="UniProtKB-KW"/>
</dbReference>
<dbReference type="SUPFAM" id="SSF51735">
    <property type="entry name" value="NAD(P)-binding Rossmann-fold domains"/>
    <property type="match status" value="1"/>
</dbReference>
<dbReference type="InterPro" id="IPR006115">
    <property type="entry name" value="6PGDH_NADP-bd"/>
</dbReference>
<dbReference type="InterPro" id="IPR036291">
    <property type="entry name" value="NAD(P)-bd_dom_sf"/>
</dbReference>
<dbReference type="PANTHER" id="PTHR43060:SF15">
    <property type="entry name" value="3-HYDROXYISOBUTYRATE DEHYDROGENASE-LIKE 1, MITOCHONDRIAL-RELATED"/>
    <property type="match status" value="1"/>
</dbReference>
<accession>A0ABW5T541</accession>
<dbReference type="PANTHER" id="PTHR43060">
    <property type="entry name" value="3-HYDROXYISOBUTYRATE DEHYDROGENASE-LIKE 1, MITOCHONDRIAL-RELATED"/>
    <property type="match status" value="1"/>
</dbReference>
<dbReference type="InterPro" id="IPR029154">
    <property type="entry name" value="HIBADH-like_NADP-bd"/>
</dbReference>
<gene>
    <name evidence="6" type="ORF">ACFSUB_13610</name>
</gene>
<dbReference type="Proteomes" id="UP001597520">
    <property type="component" value="Unassembled WGS sequence"/>
</dbReference>
<dbReference type="Pfam" id="PF03446">
    <property type="entry name" value="NAD_binding_2"/>
    <property type="match status" value="1"/>
</dbReference>
<reference evidence="7" key="1">
    <citation type="journal article" date="2019" name="Int. J. Syst. Evol. Microbiol.">
        <title>The Global Catalogue of Microorganisms (GCM) 10K type strain sequencing project: providing services to taxonomists for standard genome sequencing and annotation.</title>
        <authorList>
            <consortium name="The Broad Institute Genomics Platform"/>
            <consortium name="The Broad Institute Genome Sequencing Center for Infectious Disease"/>
            <person name="Wu L."/>
            <person name="Ma J."/>
        </authorList>
    </citation>
    <scope>NUCLEOTIDE SEQUENCE [LARGE SCALE GENOMIC DNA]</scope>
    <source>
        <strain evidence="7">KCTC 33792</strain>
    </source>
</reference>
<comment type="caution">
    <text evidence="6">The sequence shown here is derived from an EMBL/GenBank/DDBJ whole genome shotgun (WGS) entry which is preliminary data.</text>
</comment>
<comment type="similarity">
    <text evidence="1">Belongs to the HIBADH-related family.</text>
</comment>
<dbReference type="EMBL" id="JBHUML010000005">
    <property type="protein sequence ID" value="MFD2706499.1"/>
    <property type="molecule type" value="Genomic_DNA"/>
</dbReference>
<evidence type="ECO:0000313" key="6">
    <source>
        <dbReference type="EMBL" id="MFD2706499.1"/>
    </source>
</evidence>
<dbReference type="Gene3D" id="3.40.50.720">
    <property type="entry name" value="NAD(P)-binding Rossmann-like Domain"/>
    <property type="match status" value="1"/>
</dbReference>
<dbReference type="InterPro" id="IPR015815">
    <property type="entry name" value="HIBADH-related"/>
</dbReference>
<evidence type="ECO:0000259" key="5">
    <source>
        <dbReference type="Pfam" id="PF14833"/>
    </source>
</evidence>
<keyword evidence="7" id="KW-1185">Reference proteome</keyword>
<keyword evidence="2 6" id="KW-0560">Oxidoreductase</keyword>
<organism evidence="6 7">
    <name type="scientific">Salibacterium lacus</name>
    <dbReference type="NCBI Taxonomy" id="1898109"/>
    <lineage>
        <taxon>Bacteria</taxon>
        <taxon>Bacillati</taxon>
        <taxon>Bacillota</taxon>
        <taxon>Bacilli</taxon>
        <taxon>Bacillales</taxon>
        <taxon>Bacillaceae</taxon>
    </lineage>
</organism>
<sequence>MKGGKAMQQIGVIGCGVMGDGIVRNLLHKNYNVHIYDTEPARLEDLRRKGALPAGDTAALAAACDVIITSLPSPVIMENVIVNSVIPSAAPGAYILDMGTTDIATTKELNEHAEAAGIHFLDCPVSGGPDGAKNGTLSMMCGGREDKFKEVEPFMREMGASIYYLGPSGSGQVVKMCNNLVVSGVITVLSEAFHTGETYGIPSSVLAEVLQSGSAATKAMDVFGGNIVAGTQDEVKFSLQHMAKDLSFLEDFTTKERISLLAAPVIKELYDEAAAAGMGEMDSSAVSLMYKHEQQKG</sequence>
<evidence type="ECO:0000256" key="3">
    <source>
        <dbReference type="ARBA" id="ARBA00023027"/>
    </source>
</evidence>
<dbReference type="EC" id="1.1.-.-" evidence="6"/>
<dbReference type="Pfam" id="PF14833">
    <property type="entry name" value="NAD_binding_11"/>
    <property type="match status" value="1"/>
</dbReference>
<dbReference type="Gene3D" id="1.10.1040.10">
    <property type="entry name" value="N-(1-d-carboxylethyl)-l-norvaline Dehydrogenase, domain 2"/>
    <property type="match status" value="1"/>
</dbReference>
<feature type="domain" description="6-phosphogluconate dehydrogenase NADP-binding" evidence="4">
    <location>
        <begin position="9"/>
        <end position="166"/>
    </location>
</feature>
<dbReference type="PIRSF" id="PIRSF000103">
    <property type="entry name" value="HIBADH"/>
    <property type="match status" value="1"/>
</dbReference>